<evidence type="ECO:0000313" key="5">
    <source>
        <dbReference type="Proteomes" id="UP000033682"/>
    </source>
</evidence>
<keyword evidence="5" id="KW-1185">Reference proteome</keyword>
<name>A0A0F4LXA0_9LACO</name>
<dbReference type="PROSITE" id="PS50977">
    <property type="entry name" value="HTH_TETR_2"/>
    <property type="match status" value="1"/>
</dbReference>
<dbReference type="InterPro" id="IPR009057">
    <property type="entry name" value="Homeodomain-like_sf"/>
</dbReference>
<reference evidence="4 5" key="1">
    <citation type="submission" date="2015-01" db="EMBL/GenBank/DDBJ databases">
        <title>Comparative genomics of the lactic acid bacteria isolated from the honey bee gut.</title>
        <authorList>
            <person name="Ellegaard K.M."/>
            <person name="Tamarit D."/>
            <person name="Javelind E."/>
            <person name="Olofsson T."/>
            <person name="Andersson S.G."/>
            <person name="Vasquez A."/>
        </authorList>
    </citation>
    <scope>NUCLEOTIDE SEQUENCE [LARGE SCALE GENOMIC DNA]</scope>
    <source>
        <strain evidence="4 5">Hma11</strain>
    </source>
</reference>
<dbReference type="PATRIC" id="fig|303541.3.peg.316"/>
<gene>
    <name evidence="4" type="ORF">JF72_01720</name>
</gene>
<evidence type="ECO:0000256" key="1">
    <source>
        <dbReference type="ARBA" id="ARBA00023125"/>
    </source>
</evidence>
<evidence type="ECO:0000313" key="4">
    <source>
        <dbReference type="EMBL" id="KJY62191.1"/>
    </source>
</evidence>
<dbReference type="RefSeq" id="WP_046305953.1">
    <property type="nucleotide sequence ID" value="NZ_CAMKYX010000004.1"/>
</dbReference>
<dbReference type="InterPro" id="IPR001647">
    <property type="entry name" value="HTH_TetR"/>
</dbReference>
<comment type="caution">
    <text evidence="4">The sequence shown here is derived from an EMBL/GenBank/DDBJ whole genome shotgun (WGS) entry which is preliminary data.</text>
</comment>
<dbReference type="Gene3D" id="1.10.357.10">
    <property type="entry name" value="Tetracycline Repressor, domain 2"/>
    <property type="match status" value="1"/>
</dbReference>
<keyword evidence="1 2" id="KW-0238">DNA-binding</keyword>
<dbReference type="GO" id="GO:0003677">
    <property type="term" value="F:DNA binding"/>
    <property type="evidence" value="ECO:0007669"/>
    <property type="project" value="UniProtKB-UniRule"/>
</dbReference>
<accession>A0A0F4LXA0</accession>
<evidence type="ECO:0000259" key="3">
    <source>
        <dbReference type="PROSITE" id="PS50977"/>
    </source>
</evidence>
<organism evidence="4 5">
    <name type="scientific">Lactobacillus apis</name>
    <dbReference type="NCBI Taxonomy" id="303541"/>
    <lineage>
        <taxon>Bacteria</taxon>
        <taxon>Bacillati</taxon>
        <taxon>Bacillota</taxon>
        <taxon>Bacilli</taxon>
        <taxon>Lactobacillales</taxon>
        <taxon>Lactobacillaceae</taxon>
        <taxon>Lactobacillus</taxon>
    </lineage>
</organism>
<dbReference type="Proteomes" id="UP000033682">
    <property type="component" value="Unassembled WGS sequence"/>
</dbReference>
<dbReference type="STRING" id="303541.JF72_01720"/>
<dbReference type="SUPFAM" id="SSF46689">
    <property type="entry name" value="Homeodomain-like"/>
    <property type="match status" value="1"/>
</dbReference>
<proteinExistence type="predicted"/>
<dbReference type="HOGENOM" id="CLU_100170_0_0_9"/>
<evidence type="ECO:0000256" key="2">
    <source>
        <dbReference type="PROSITE-ProRule" id="PRU00335"/>
    </source>
</evidence>
<feature type="domain" description="HTH tetR-type" evidence="3">
    <location>
        <begin position="6"/>
        <end position="66"/>
    </location>
</feature>
<sequence length="212" mass="24143">MARKKEIGKKKILAIAYKMVVKDGIESLTARNIAKVGHFSTQPLYLEFESMDELRNEVLRQIADNLRSNILQKQYTSEPMVDMDLSYIEFAEQHENLFRAMFVDGKFGSKVISDTLIELGIIKFKEQYPDDSHTNEKIKNIVIANWITTIGIASLIVNDIASFSQTQIVNVLSAQLNDAVINDWLSETSTVSLFDTDDVKEARAKKKKNHKK</sequence>
<dbReference type="AlphaFoldDB" id="A0A0F4LXA0"/>
<protein>
    <recommendedName>
        <fullName evidence="3">HTH tetR-type domain-containing protein</fullName>
    </recommendedName>
</protein>
<dbReference type="EMBL" id="JXLG01000003">
    <property type="protein sequence ID" value="KJY62191.1"/>
    <property type="molecule type" value="Genomic_DNA"/>
</dbReference>
<feature type="DNA-binding region" description="H-T-H motif" evidence="2">
    <location>
        <begin position="29"/>
        <end position="48"/>
    </location>
</feature>